<gene>
    <name evidence="1" type="ORF">BDN72DRAFT_902460</name>
</gene>
<protein>
    <submittedName>
        <fullName evidence="1">Uncharacterized protein</fullName>
    </submittedName>
</protein>
<evidence type="ECO:0000313" key="2">
    <source>
        <dbReference type="Proteomes" id="UP000308600"/>
    </source>
</evidence>
<keyword evidence="2" id="KW-1185">Reference proteome</keyword>
<sequence length="1031" mass="112228">MSQPGGGDAMASMLQLLLQQLMAHAASQGQGQANLFLQQLVQPAAESTQPPASQEVARSEPPAAQVASVQLAPSPPGLPPLFRPSSTQVGASHPPPSPTTASPSNSQAVPQPITNNYAPTQSRYTPISRPIPLPPVATPCRRGGFQPFIGASTLPVSINAVHTLQARETSAALAAATGSGSGGARPGRGRGGRTVSVPTTSGSRSTSRRAVSTPTIHGVQTSVPAGVKPPRTHAEFGAFCTFVEDGVNKLRMDIYIYPPSEPGNRQRGKGSKLATHYAIYFEHMAASFHRFSVDNKLFHALNRPVTLDLATLKNEVAAFMKADGYVFPRGDRARRLGVQDQELLLLTHAQSGKLGSKLRPYTGSLDHLTLAGMLQNSTDFPTRKFGKAGRLQVHFIIHSSTVGRVVDEYLHHCLGPRFRNDFFDDFLQDDVEDDGTLFSCDEGVENSGEFNIEEVETDDDERPGNTATPAAFSTPSNNGDNRIEEEPDRARAFGDARIPPSIWGENPPWARPIRQNPTPAARTGWDGSGTGPAFDPTAHRTMAVPEDALRKVALEFFRHPQHPPHTFSSVEGRDVDDLAQKFIVVLQDCVRKKDFSYALIFLTKCVVNDGSSSTASLGMGVGKEVLYRAFQLFKGPGELAKYFSATLDDFSSILVPNGGPELSSTGQLLVQFEVLGCLSILMIAFGMPPTPLNPLIFQCMLHHGDLHSLTPRLIGEWHPGFRQLLEYFISLGHTGDLLKACPFGQNPSTGSVVISTPLRAHFQSYFGMDVHSLGDRTEAGHQSWGVALLMMAVFGTTNLQHPYIQAFYNGVSMPSYNGRTTQDLFDLYNDNTSDILGLAWAGRIQDAAQFLSHFKIWPPEGDLERFSLDDRLSRLNPSLNIQSLMEGFFTRRGVPCVERFQDLISPLSLRGFELTGEELNSPSLRARLYTRASTGSPYLLPGVPDLELTLVVDPSEMSYAAGTDQHREALMRAGVLCWHTCSGQAMLPIAYIFPLVDATYPHDGYASFEDAFDQWLLVQMVNGICGYSGIL</sequence>
<organism evidence="1 2">
    <name type="scientific">Pluteus cervinus</name>
    <dbReference type="NCBI Taxonomy" id="181527"/>
    <lineage>
        <taxon>Eukaryota</taxon>
        <taxon>Fungi</taxon>
        <taxon>Dikarya</taxon>
        <taxon>Basidiomycota</taxon>
        <taxon>Agaricomycotina</taxon>
        <taxon>Agaricomycetes</taxon>
        <taxon>Agaricomycetidae</taxon>
        <taxon>Agaricales</taxon>
        <taxon>Pluteineae</taxon>
        <taxon>Pluteaceae</taxon>
        <taxon>Pluteus</taxon>
    </lineage>
</organism>
<accession>A0ACD3AD55</accession>
<dbReference type="Proteomes" id="UP000308600">
    <property type="component" value="Unassembled WGS sequence"/>
</dbReference>
<reference evidence="1 2" key="1">
    <citation type="journal article" date="2019" name="Nat. Ecol. Evol.">
        <title>Megaphylogeny resolves global patterns of mushroom evolution.</title>
        <authorList>
            <person name="Varga T."/>
            <person name="Krizsan K."/>
            <person name="Foldi C."/>
            <person name="Dima B."/>
            <person name="Sanchez-Garcia M."/>
            <person name="Sanchez-Ramirez S."/>
            <person name="Szollosi G.J."/>
            <person name="Szarkandi J.G."/>
            <person name="Papp V."/>
            <person name="Albert L."/>
            <person name="Andreopoulos W."/>
            <person name="Angelini C."/>
            <person name="Antonin V."/>
            <person name="Barry K.W."/>
            <person name="Bougher N.L."/>
            <person name="Buchanan P."/>
            <person name="Buyck B."/>
            <person name="Bense V."/>
            <person name="Catcheside P."/>
            <person name="Chovatia M."/>
            <person name="Cooper J."/>
            <person name="Damon W."/>
            <person name="Desjardin D."/>
            <person name="Finy P."/>
            <person name="Geml J."/>
            <person name="Haridas S."/>
            <person name="Hughes K."/>
            <person name="Justo A."/>
            <person name="Karasinski D."/>
            <person name="Kautmanova I."/>
            <person name="Kiss B."/>
            <person name="Kocsube S."/>
            <person name="Kotiranta H."/>
            <person name="LaButti K.M."/>
            <person name="Lechner B.E."/>
            <person name="Liimatainen K."/>
            <person name="Lipzen A."/>
            <person name="Lukacs Z."/>
            <person name="Mihaltcheva S."/>
            <person name="Morgado L.N."/>
            <person name="Niskanen T."/>
            <person name="Noordeloos M.E."/>
            <person name="Ohm R.A."/>
            <person name="Ortiz-Santana B."/>
            <person name="Ovrebo C."/>
            <person name="Racz N."/>
            <person name="Riley R."/>
            <person name="Savchenko A."/>
            <person name="Shiryaev A."/>
            <person name="Soop K."/>
            <person name="Spirin V."/>
            <person name="Szebenyi C."/>
            <person name="Tomsovsky M."/>
            <person name="Tulloss R.E."/>
            <person name="Uehling J."/>
            <person name="Grigoriev I.V."/>
            <person name="Vagvolgyi C."/>
            <person name="Papp T."/>
            <person name="Martin F.M."/>
            <person name="Miettinen O."/>
            <person name="Hibbett D.S."/>
            <person name="Nagy L.G."/>
        </authorList>
    </citation>
    <scope>NUCLEOTIDE SEQUENCE [LARGE SCALE GENOMIC DNA]</scope>
    <source>
        <strain evidence="1 2">NL-1719</strain>
    </source>
</reference>
<dbReference type="EMBL" id="ML208526">
    <property type="protein sequence ID" value="TFK63365.1"/>
    <property type="molecule type" value="Genomic_DNA"/>
</dbReference>
<proteinExistence type="predicted"/>
<evidence type="ECO:0000313" key="1">
    <source>
        <dbReference type="EMBL" id="TFK63365.1"/>
    </source>
</evidence>
<name>A0ACD3AD55_9AGAR</name>